<feature type="transmembrane region" description="Helical" evidence="1">
    <location>
        <begin position="12"/>
        <end position="33"/>
    </location>
</feature>
<dbReference type="PANTHER" id="PTHR40465">
    <property type="entry name" value="CHROMOSOME 1, WHOLE GENOME SHOTGUN SEQUENCE"/>
    <property type="match status" value="1"/>
</dbReference>
<organism evidence="3 4">
    <name type="scientific">Somion occarium</name>
    <dbReference type="NCBI Taxonomy" id="3059160"/>
    <lineage>
        <taxon>Eukaryota</taxon>
        <taxon>Fungi</taxon>
        <taxon>Dikarya</taxon>
        <taxon>Basidiomycota</taxon>
        <taxon>Agaricomycotina</taxon>
        <taxon>Agaricomycetes</taxon>
        <taxon>Polyporales</taxon>
        <taxon>Cerrenaceae</taxon>
        <taxon>Somion</taxon>
    </lineage>
</organism>
<gene>
    <name evidence="3" type="ORF">GFSPODELE1_LOCUS9133</name>
</gene>
<evidence type="ECO:0000313" key="3">
    <source>
        <dbReference type="EMBL" id="CAL1713069.1"/>
    </source>
</evidence>
<dbReference type="Proteomes" id="UP001497453">
    <property type="component" value="Chromosome 7"/>
</dbReference>
<keyword evidence="1" id="KW-1133">Transmembrane helix</keyword>
<feature type="transmembrane region" description="Helical" evidence="1">
    <location>
        <begin position="118"/>
        <end position="142"/>
    </location>
</feature>
<feature type="transmembrane region" description="Helical" evidence="1">
    <location>
        <begin position="87"/>
        <end position="106"/>
    </location>
</feature>
<keyword evidence="1" id="KW-0472">Membrane</keyword>
<feature type="transmembrane region" description="Helical" evidence="1">
    <location>
        <begin position="321"/>
        <end position="341"/>
    </location>
</feature>
<evidence type="ECO:0000259" key="2">
    <source>
        <dbReference type="Pfam" id="PF20152"/>
    </source>
</evidence>
<proteinExistence type="predicted"/>
<reference evidence="4" key="1">
    <citation type="submission" date="2024-04" db="EMBL/GenBank/DDBJ databases">
        <authorList>
            <person name="Shaw F."/>
            <person name="Minotto A."/>
        </authorList>
    </citation>
    <scope>NUCLEOTIDE SEQUENCE [LARGE SCALE GENOMIC DNA]</scope>
</reference>
<evidence type="ECO:0000256" key="1">
    <source>
        <dbReference type="SAM" id="Phobius"/>
    </source>
</evidence>
<dbReference type="EMBL" id="OZ037950">
    <property type="protein sequence ID" value="CAL1713069.1"/>
    <property type="molecule type" value="Genomic_DNA"/>
</dbReference>
<keyword evidence="4" id="KW-1185">Reference proteome</keyword>
<dbReference type="Pfam" id="PF20152">
    <property type="entry name" value="DUF6534"/>
    <property type="match status" value="1"/>
</dbReference>
<accession>A0ABP1E1F9</accession>
<name>A0ABP1E1F9_9APHY</name>
<protein>
    <recommendedName>
        <fullName evidence="2">DUF6534 domain-containing protein</fullName>
    </recommendedName>
</protein>
<evidence type="ECO:0000313" key="4">
    <source>
        <dbReference type="Proteomes" id="UP001497453"/>
    </source>
</evidence>
<feature type="domain" description="DUF6534" evidence="2">
    <location>
        <begin position="163"/>
        <end position="247"/>
    </location>
</feature>
<keyword evidence="1" id="KW-0812">Transmembrane</keyword>
<dbReference type="InterPro" id="IPR045339">
    <property type="entry name" value="DUF6534"/>
</dbReference>
<feature type="transmembrane region" description="Helical" evidence="1">
    <location>
        <begin position="45"/>
        <end position="67"/>
    </location>
</feature>
<sequence length="369" mass="41098">MGQYDTTLGTFLVGIIFNTYLYGLVTFQFAKYWRTKFDDPLAIKLMIFFLFVLDTFHSMAVVYMLWWYCVTNYTNPSVLAFGHWPHMFTPIATALAAVMTQTFLGYRIYRLCRSKMIYGLILVIAIPACVLGIITGVRALIIQVLAGLPVLNNIIIGWLAMQVGCDFLITGILIFLLWRSKTGFRKTDSVVNRLMRGAVQTGLFAGIFSAADLATFLTLPETNLYGMFAIPIGRIYTNTLLDTLLARGELREILAGSIDMDTTQGGGQSTVQWSNRPLQPQGLQLTEVAATKLVSRSQGPCTSPSEVDDSFCPTFCLSCRILSYCFILCYGLSISVVLSVLSARFSFSFFTFVVLTSRKTVLYISFTPA</sequence>
<dbReference type="PANTHER" id="PTHR40465:SF1">
    <property type="entry name" value="DUF6534 DOMAIN-CONTAINING PROTEIN"/>
    <property type="match status" value="1"/>
</dbReference>
<feature type="transmembrane region" description="Helical" evidence="1">
    <location>
        <begin position="154"/>
        <end position="178"/>
    </location>
</feature>